<keyword evidence="7 12" id="KW-0472">Membrane</keyword>
<keyword evidence="5 12" id="KW-1133">Transmembrane helix</keyword>
<dbReference type="EMBL" id="JAANIB010003298">
    <property type="protein sequence ID" value="KAG5338070.1"/>
    <property type="molecule type" value="Genomic_DNA"/>
</dbReference>
<dbReference type="SUPFAM" id="SSF53850">
    <property type="entry name" value="Periplasmic binding protein-like II"/>
    <property type="match status" value="1"/>
</dbReference>
<keyword evidence="9" id="KW-0325">Glycoprotein</keyword>
<dbReference type="SMART" id="SM00079">
    <property type="entry name" value="PBPe"/>
    <property type="match status" value="1"/>
</dbReference>
<dbReference type="OrthoDB" id="5984008at2759"/>
<keyword evidence="11" id="KW-0407">Ion channel</keyword>
<dbReference type="Gene3D" id="1.10.287.70">
    <property type="match status" value="1"/>
</dbReference>
<keyword evidence="10" id="KW-1071">Ligand-gated ion channel</keyword>
<evidence type="ECO:0000259" key="13">
    <source>
        <dbReference type="SMART" id="SM00079"/>
    </source>
</evidence>
<dbReference type="Pfam" id="PF10613">
    <property type="entry name" value="Lig_chan-Glu_bd"/>
    <property type="match status" value="1"/>
</dbReference>
<accession>A0A836FL59</accession>
<evidence type="ECO:0000313" key="14">
    <source>
        <dbReference type="EMBL" id="KAG5338070.1"/>
    </source>
</evidence>
<dbReference type="InterPro" id="IPR001320">
    <property type="entry name" value="Iontro_rcpt_C"/>
</dbReference>
<dbReference type="Proteomes" id="UP000670152">
    <property type="component" value="Unassembled WGS sequence"/>
</dbReference>
<proteinExistence type="inferred from homology"/>
<feature type="transmembrane region" description="Helical" evidence="12">
    <location>
        <begin position="356"/>
        <end position="378"/>
    </location>
</feature>
<keyword evidence="8" id="KW-0675">Receptor</keyword>
<evidence type="ECO:0000256" key="8">
    <source>
        <dbReference type="ARBA" id="ARBA00023170"/>
    </source>
</evidence>
<evidence type="ECO:0000256" key="2">
    <source>
        <dbReference type="ARBA" id="ARBA00008685"/>
    </source>
</evidence>
<evidence type="ECO:0000256" key="5">
    <source>
        <dbReference type="ARBA" id="ARBA00022989"/>
    </source>
</evidence>
<evidence type="ECO:0000256" key="11">
    <source>
        <dbReference type="ARBA" id="ARBA00023303"/>
    </source>
</evidence>
<dbReference type="Gene3D" id="3.40.50.2300">
    <property type="match status" value="1"/>
</dbReference>
<evidence type="ECO:0000256" key="1">
    <source>
        <dbReference type="ARBA" id="ARBA00004141"/>
    </source>
</evidence>
<keyword evidence="3" id="KW-0813">Transport</keyword>
<dbReference type="AlphaFoldDB" id="A0A836FL59"/>
<gene>
    <name evidence="14" type="primary">Grik2_4</name>
    <name evidence="14" type="ORF">G6Z77_0012175</name>
</gene>
<feature type="non-terminal residue" evidence="14">
    <location>
        <position position="533"/>
    </location>
</feature>
<dbReference type="GO" id="GO:0015276">
    <property type="term" value="F:ligand-gated monoatomic ion channel activity"/>
    <property type="evidence" value="ECO:0007669"/>
    <property type="project" value="InterPro"/>
</dbReference>
<dbReference type="InterPro" id="IPR015683">
    <property type="entry name" value="Ionotropic_Glu_rcpt"/>
</dbReference>
<evidence type="ECO:0000256" key="12">
    <source>
        <dbReference type="SAM" id="Phobius"/>
    </source>
</evidence>
<comment type="caution">
    <text evidence="14">The sequence shown here is derived from an EMBL/GenBank/DDBJ whole genome shotgun (WGS) entry which is preliminary data.</text>
</comment>
<feature type="transmembrane region" description="Helical" evidence="12">
    <location>
        <begin position="326"/>
        <end position="344"/>
    </location>
</feature>
<dbReference type="PANTHER" id="PTHR18966">
    <property type="entry name" value="IONOTROPIC GLUTAMATE RECEPTOR"/>
    <property type="match status" value="1"/>
</dbReference>
<reference evidence="14 15" key="1">
    <citation type="submission" date="2020-02" db="EMBL/GenBank/DDBJ databases">
        <title>Relaxed selection underlies rapid genomic changes in the transitions from sociality to social parasitism in ants.</title>
        <authorList>
            <person name="Bi X."/>
        </authorList>
    </citation>
    <scope>NUCLEOTIDE SEQUENCE [LARGE SCALE GENOMIC DNA]</scope>
    <source>
        <strain evidence="14">BGI-DK2014b</strain>
        <tissue evidence="14">Whole body</tissue>
    </source>
</reference>
<keyword evidence="4 12" id="KW-0812">Transmembrane</keyword>
<evidence type="ECO:0000256" key="3">
    <source>
        <dbReference type="ARBA" id="ARBA00022448"/>
    </source>
</evidence>
<dbReference type="GO" id="GO:0016020">
    <property type="term" value="C:membrane"/>
    <property type="evidence" value="ECO:0007669"/>
    <property type="project" value="UniProtKB-SubCell"/>
</dbReference>
<comment type="subcellular location">
    <subcellularLocation>
        <location evidence="1">Membrane</location>
        <topology evidence="1">Multi-pass membrane protein</topology>
    </subcellularLocation>
</comment>
<comment type="similarity">
    <text evidence="2">Belongs to the glutamate-gated ion channel (TC 1.A.10.1) family.</text>
</comment>
<keyword evidence="6" id="KW-0406">Ion transport</keyword>
<organism evidence="14 15">
    <name type="scientific">Acromyrmex heyeri</name>
    <dbReference type="NCBI Taxonomy" id="230685"/>
    <lineage>
        <taxon>Eukaryota</taxon>
        <taxon>Metazoa</taxon>
        <taxon>Ecdysozoa</taxon>
        <taxon>Arthropoda</taxon>
        <taxon>Hexapoda</taxon>
        <taxon>Insecta</taxon>
        <taxon>Pterygota</taxon>
        <taxon>Neoptera</taxon>
        <taxon>Endopterygota</taxon>
        <taxon>Hymenoptera</taxon>
        <taxon>Apocrita</taxon>
        <taxon>Aculeata</taxon>
        <taxon>Formicoidea</taxon>
        <taxon>Formicidae</taxon>
        <taxon>Myrmicinae</taxon>
        <taxon>Acromyrmex</taxon>
    </lineage>
</organism>
<evidence type="ECO:0000256" key="6">
    <source>
        <dbReference type="ARBA" id="ARBA00023065"/>
    </source>
</evidence>
<evidence type="ECO:0000313" key="15">
    <source>
        <dbReference type="Proteomes" id="UP000670152"/>
    </source>
</evidence>
<dbReference type="InterPro" id="IPR019594">
    <property type="entry name" value="Glu/Gly-bd"/>
</dbReference>
<protein>
    <submittedName>
        <fullName evidence="14">GRIK2 protein</fullName>
    </submittedName>
</protein>
<name>A0A836FL59_9HYME</name>
<evidence type="ECO:0000256" key="10">
    <source>
        <dbReference type="ARBA" id="ARBA00023286"/>
    </source>
</evidence>
<evidence type="ECO:0000256" key="4">
    <source>
        <dbReference type="ARBA" id="ARBA00022692"/>
    </source>
</evidence>
<dbReference type="Gene3D" id="3.40.190.10">
    <property type="entry name" value="Periplasmic binding protein-like II"/>
    <property type="match status" value="2"/>
</dbReference>
<evidence type="ECO:0000256" key="7">
    <source>
        <dbReference type="ARBA" id="ARBA00023136"/>
    </source>
</evidence>
<evidence type="ECO:0000256" key="9">
    <source>
        <dbReference type="ARBA" id="ARBA00023180"/>
    </source>
</evidence>
<keyword evidence="15" id="KW-1185">Reference proteome</keyword>
<feature type="domain" description="Ionotropic glutamate receptor C-terminal" evidence="13">
    <location>
        <begin position="229"/>
        <end position="512"/>
    </location>
</feature>
<sequence length="533" mass="61552">MLFLYITVICIPNILGFPRKIPIDGLFDSDEIQKAFEISIKAVNKNIINRVRNVLLTLRTEKINKNALQLINNGFAAIFGLQDKTTASQSMYDTFDIPHIAARWDSEPKINLYPHLHKYAVLYNNADSLIRINRLLQLPNMNTISAMMFHFGSGLNFRQAMKEVKIFGHRNIIIDCSYDISLDLQTLDLKHYQYSGFATIWKFEGNLGNEELYKIGEWKTNFSFQWKPEYRIPGVDKSLGKKHFLILISNKLNWNTFQTQPYGLLKESSSREADLAITDLTITVAKENVIDFTNPLMNLDKTVLYRISSRILPGLLSFLRPFSKDVWIRVIGAYIVVTALLFVIGKAISTLACQPLAVAWWFFTLIIVTANLVAALSIKSVVWSFQVVEELANQQKIKYGAKINAVNLVLQDSTYEPYAIIYNYMKTHADEVLMKSNKAYRRYNTNYAYFMEFSSIEYIKHRYRNVTRIGGLLDAKGYEIAMIPYHTDLCTVILKLQENGVIGKLQNKWWKEKRGDDTCDIRYLFSHYIHVVL</sequence>
<feature type="non-terminal residue" evidence="14">
    <location>
        <position position="1"/>
    </location>
</feature>